<evidence type="ECO:0000313" key="3">
    <source>
        <dbReference type="Proteomes" id="UP000596661"/>
    </source>
</evidence>
<evidence type="ECO:0000256" key="1">
    <source>
        <dbReference type="SAM" id="MobiDB-lite"/>
    </source>
</evidence>
<proteinExistence type="predicted"/>
<feature type="region of interest" description="Disordered" evidence="1">
    <location>
        <begin position="266"/>
        <end position="310"/>
    </location>
</feature>
<organism evidence="2 3">
    <name type="scientific">Cannabis sativa</name>
    <name type="common">Hemp</name>
    <name type="synonym">Marijuana</name>
    <dbReference type="NCBI Taxonomy" id="3483"/>
    <lineage>
        <taxon>Eukaryota</taxon>
        <taxon>Viridiplantae</taxon>
        <taxon>Streptophyta</taxon>
        <taxon>Embryophyta</taxon>
        <taxon>Tracheophyta</taxon>
        <taxon>Spermatophyta</taxon>
        <taxon>Magnoliopsida</taxon>
        <taxon>eudicotyledons</taxon>
        <taxon>Gunneridae</taxon>
        <taxon>Pentapetalae</taxon>
        <taxon>rosids</taxon>
        <taxon>fabids</taxon>
        <taxon>Rosales</taxon>
        <taxon>Cannabaceae</taxon>
        <taxon>Cannabis</taxon>
    </lineage>
</organism>
<feature type="region of interest" description="Disordered" evidence="1">
    <location>
        <begin position="160"/>
        <end position="251"/>
    </location>
</feature>
<evidence type="ECO:0000313" key="2">
    <source>
        <dbReference type="EnsemblPlants" id="cds.evm.model.ctgX6.8"/>
    </source>
</evidence>
<name>A0A803QSK6_CANSA</name>
<feature type="compositionally biased region" description="Basic and acidic residues" evidence="1">
    <location>
        <begin position="179"/>
        <end position="191"/>
    </location>
</feature>
<dbReference type="AlphaFoldDB" id="A0A803QSK6"/>
<protein>
    <submittedName>
        <fullName evidence="2">Uncharacterized protein</fullName>
    </submittedName>
</protein>
<reference evidence="2" key="1">
    <citation type="submission" date="2021-03" db="UniProtKB">
        <authorList>
            <consortium name="EnsemblPlants"/>
        </authorList>
    </citation>
    <scope>IDENTIFICATION</scope>
</reference>
<accession>A0A803QSK6</accession>
<feature type="compositionally biased region" description="Basic and acidic residues" evidence="1">
    <location>
        <begin position="297"/>
        <end position="310"/>
    </location>
</feature>
<sequence>MNCEQARPATEDGDIAGDVEVQEVEDQGKVYLATPLDAEGDEKEGVARVLPFGGYNEERKLIEKSWFTGTMATEVMKIGGFVNEYYFVKGMDTNHTSFQHVPSYFHPPFTLEPRKRAQKILQLYPAEWNISLLAAEANFVKYKLFPANFIPKVVASEEIRSDQEALSKRKKKRNASPKNKVDEVPPKEKSLVESPNNLSEEVVSEVDPPLKSSKTKSAKGGSTDGSAGRRRRDVYGATDGRALEGGNPTQLEDGVHLLPSQVHGLKNHNHHQQPAEGGGCSQKGGQEGRFLNSSRHLNPEEDKVGRRFKSKQKEREVLQMEVENFEMATLEDFNELWKANPQGNFNYLNETEEAYLRFLRPKKTSKTSMQPTPQL</sequence>
<feature type="compositionally biased region" description="Gly residues" evidence="1">
    <location>
        <begin position="276"/>
        <end position="287"/>
    </location>
</feature>
<keyword evidence="3" id="KW-1185">Reference proteome</keyword>
<dbReference type="Gramene" id="evm.model.ctgX6.8">
    <property type="protein sequence ID" value="cds.evm.model.ctgX6.8"/>
    <property type="gene ID" value="evm.TU.ctgX6.8"/>
</dbReference>
<dbReference type="Proteomes" id="UP000596661">
    <property type="component" value="Unassembled WGS sequence"/>
</dbReference>
<dbReference type="EnsemblPlants" id="evm.model.ctgX6.8">
    <property type="protein sequence ID" value="cds.evm.model.ctgX6.8"/>
    <property type="gene ID" value="evm.TU.ctgX6.8"/>
</dbReference>